<dbReference type="OrthoDB" id="346839at2759"/>
<sequence length="97" mass="10484">MSSSLDMSLDDIIKTNKAGRTRNNTRGRGNRGSTGSGPTRNTRSSTRDSKPYQANQQTRAAAPSAPLHTSVIRQSAPDGSKMQVSNLDHRVTSEDLK</sequence>
<protein>
    <submittedName>
        <fullName evidence="2">Uncharacterized protein</fullName>
    </submittedName>
</protein>
<evidence type="ECO:0000313" key="3">
    <source>
        <dbReference type="Proteomes" id="UP000780801"/>
    </source>
</evidence>
<proteinExistence type="predicted"/>
<feature type="region of interest" description="Disordered" evidence="1">
    <location>
        <begin position="1"/>
        <end position="97"/>
    </location>
</feature>
<evidence type="ECO:0000256" key="1">
    <source>
        <dbReference type="SAM" id="MobiDB-lite"/>
    </source>
</evidence>
<name>A0A9P6FJH5_9FUNG</name>
<feature type="compositionally biased region" description="Basic and acidic residues" evidence="1">
    <location>
        <begin position="87"/>
        <end position="97"/>
    </location>
</feature>
<keyword evidence="3" id="KW-1185">Reference proteome</keyword>
<accession>A0A9P6FJH5</accession>
<evidence type="ECO:0000313" key="2">
    <source>
        <dbReference type="EMBL" id="KAF9562930.1"/>
    </source>
</evidence>
<reference evidence="2" key="1">
    <citation type="journal article" date="2020" name="Fungal Divers.">
        <title>Resolving the Mortierellaceae phylogeny through synthesis of multi-gene phylogenetics and phylogenomics.</title>
        <authorList>
            <person name="Vandepol N."/>
            <person name="Liber J."/>
            <person name="Desiro A."/>
            <person name="Na H."/>
            <person name="Kennedy M."/>
            <person name="Barry K."/>
            <person name="Grigoriev I.V."/>
            <person name="Miller A.N."/>
            <person name="O'Donnell K."/>
            <person name="Stajich J.E."/>
            <person name="Bonito G."/>
        </authorList>
    </citation>
    <scope>NUCLEOTIDE SEQUENCE</scope>
    <source>
        <strain evidence="2">KOD1015</strain>
    </source>
</reference>
<gene>
    <name evidence="2" type="ORF">BGW38_008965</name>
</gene>
<feature type="compositionally biased region" description="Basic residues" evidence="1">
    <location>
        <begin position="17"/>
        <end position="29"/>
    </location>
</feature>
<feature type="non-terminal residue" evidence="2">
    <location>
        <position position="97"/>
    </location>
</feature>
<dbReference type="EMBL" id="JAABOA010006380">
    <property type="protein sequence ID" value="KAF9562930.1"/>
    <property type="molecule type" value="Genomic_DNA"/>
</dbReference>
<comment type="caution">
    <text evidence="2">The sequence shown here is derived from an EMBL/GenBank/DDBJ whole genome shotgun (WGS) entry which is preliminary data.</text>
</comment>
<dbReference type="Proteomes" id="UP000780801">
    <property type="component" value="Unassembled WGS sequence"/>
</dbReference>
<organism evidence="2 3">
    <name type="scientific">Lunasporangiospora selenospora</name>
    <dbReference type="NCBI Taxonomy" id="979761"/>
    <lineage>
        <taxon>Eukaryota</taxon>
        <taxon>Fungi</taxon>
        <taxon>Fungi incertae sedis</taxon>
        <taxon>Mucoromycota</taxon>
        <taxon>Mortierellomycotina</taxon>
        <taxon>Mortierellomycetes</taxon>
        <taxon>Mortierellales</taxon>
        <taxon>Mortierellaceae</taxon>
        <taxon>Lunasporangiospora</taxon>
    </lineage>
</organism>
<dbReference type="AlphaFoldDB" id="A0A9P6FJH5"/>